<dbReference type="InterPro" id="IPR022489">
    <property type="entry name" value="PolyP_AMP_Tfrase"/>
</dbReference>
<protein>
    <submittedName>
        <fullName evidence="3">Polyphosphate:AMP phosphotransferase</fullName>
    </submittedName>
</protein>
<dbReference type="InterPro" id="IPR022488">
    <property type="entry name" value="PPK2-related"/>
</dbReference>
<dbReference type="Pfam" id="PF03976">
    <property type="entry name" value="PPK2"/>
    <property type="match status" value="2"/>
</dbReference>
<dbReference type="GO" id="GO:0043751">
    <property type="term" value="F:polyphosphate:AMP phosphotransferase activity"/>
    <property type="evidence" value="ECO:0007669"/>
    <property type="project" value="InterPro"/>
</dbReference>
<feature type="domain" description="Polyphosphate kinase-2-related" evidence="2">
    <location>
        <begin position="267"/>
        <end position="489"/>
    </location>
</feature>
<gene>
    <name evidence="3" type="primary">pap</name>
    <name evidence="3" type="ORF">CPZ25_000990</name>
</gene>
<sequence>MLEKLNLDMEIEKAVYKEEKDALSLKLGALQRRIKELGIPVLIIFEGWDAAGKGTLINDLMIPLDPRSFVVYNAIRPNDDEINRPLLWRYWTKTPEKGRMVLFDRSYYSDLVHRPKLDKGELKRLLHQANDFEQVLAQNGTVIIKFFIHISQKEQKKRFEKLEENPSTSWRVTEEDWRENKNYDKLYKKLNHALEATDTDCGPWTLVEGHNKDYACLKIYNTLAFRLEKEIEKVENTEKPVLQPLISAGDDPYRTPVLESVDMDKSMDRETYREELKKCQKKLRDLEYQIYSRRIPVIIGFEGWDAGGKGGAIKRLCENLDPRGYRVYPTAAPTSEELSHNWLWRFWKTVPKRGHFSIYDRTWYGRVMVEPIEGFCTADDYRRAFREINDFERQLTDFGAVALKFWMNISKDEQEKRFKERENDPDKQWKITDEDWRNREKWDAYVVAVDRMLLKTSTENAPWIVVEGNDKYYARIKVLKTVIGAIEKKIAELDA</sequence>
<evidence type="ECO:0000256" key="1">
    <source>
        <dbReference type="SAM" id="Coils"/>
    </source>
</evidence>
<dbReference type="KEGG" id="emt:CPZ25_000990"/>
<dbReference type="Proteomes" id="UP000218387">
    <property type="component" value="Chromosome"/>
</dbReference>
<proteinExistence type="predicted"/>
<evidence type="ECO:0000259" key="2">
    <source>
        <dbReference type="Pfam" id="PF03976"/>
    </source>
</evidence>
<dbReference type="InterPro" id="IPR027417">
    <property type="entry name" value="P-loop_NTPase"/>
</dbReference>
<dbReference type="NCBIfam" id="TIGR03708">
    <property type="entry name" value="poly_P_AMP_trns"/>
    <property type="match status" value="1"/>
</dbReference>
<reference evidence="3 4" key="1">
    <citation type="submission" date="2018-05" db="EMBL/GenBank/DDBJ databases">
        <title>Genome comparison of Eubacterium sp.</title>
        <authorList>
            <person name="Feng Y."/>
            <person name="Sanchez-Andrea I."/>
            <person name="Stams A.J.M."/>
            <person name="De Vos W.M."/>
        </authorList>
    </citation>
    <scope>NUCLEOTIDE SEQUENCE [LARGE SCALE GENOMIC DNA]</scope>
    <source>
        <strain evidence="3 4">YI</strain>
    </source>
</reference>
<dbReference type="RefSeq" id="WP_096919391.1">
    <property type="nucleotide sequence ID" value="NZ_CP029487.1"/>
</dbReference>
<organism evidence="3 4">
    <name type="scientific">Eubacterium maltosivorans</name>
    <dbReference type="NCBI Taxonomy" id="2041044"/>
    <lineage>
        <taxon>Bacteria</taxon>
        <taxon>Bacillati</taxon>
        <taxon>Bacillota</taxon>
        <taxon>Clostridia</taxon>
        <taxon>Eubacteriales</taxon>
        <taxon>Eubacteriaceae</taxon>
        <taxon>Eubacterium</taxon>
    </lineage>
</organism>
<feature type="coiled-coil region" evidence="1">
    <location>
        <begin position="2"/>
        <end position="33"/>
    </location>
</feature>
<name>A0A4P9C5M2_EUBML</name>
<keyword evidence="3" id="KW-0808">Transferase</keyword>
<keyword evidence="1" id="KW-0175">Coiled coil</keyword>
<feature type="domain" description="Polyphosphate kinase-2-related" evidence="2">
    <location>
        <begin position="11"/>
        <end position="230"/>
    </location>
</feature>
<dbReference type="PANTHER" id="PTHR34383:SF3">
    <property type="entry name" value="POLYPHOSPHATE:AMP PHOSPHOTRANSFERASE"/>
    <property type="match status" value="1"/>
</dbReference>
<dbReference type="AlphaFoldDB" id="A0A4P9C5M2"/>
<dbReference type="EMBL" id="CP029487">
    <property type="protein sequence ID" value="QCT69941.1"/>
    <property type="molecule type" value="Genomic_DNA"/>
</dbReference>
<dbReference type="GO" id="GO:0006797">
    <property type="term" value="P:polyphosphate metabolic process"/>
    <property type="evidence" value="ECO:0007669"/>
    <property type="project" value="InterPro"/>
</dbReference>
<evidence type="ECO:0000313" key="3">
    <source>
        <dbReference type="EMBL" id="QCT69941.1"/>
    </source>
</evidence>
<dbReference type="Gene3D" id="3.40.50.300">
    <property type="entry name" value="P-loop containing nucleotide triphosphate hydrolases"/>
    <property type="match status" value="2"/>
</dbReference>
<accession>A0A4P9C5M2</accession>
<dbReference type="SUPFAM" id="SSF52540">
    <property type="entry name" value="P-loop containing nucleoside triphosphate hydrolases"/>
    <property type="match status" value="2"/>
</dbReference>
<keyword evidence="4" id="KW-1185">Reference proteome</keyword>
<dbReference type="PANTHER" id="PTHR34383">
    <property type="entry name" value="POLYPHOSPHATE:AMP PHOSPHOTRANSFERASE-RELATED"/>
    <property type="match status" value="1"/>
</dbReference>
<evidence type="ECO:0000313" key="4">
    <source>
        <dbReference type="Proteomes" id="UP000218387"/>
    </source>
</evidence>